<evidence type="ECO:0000313" key="3">
    <source>
        <dbReference type="Proteomes" id="UP001055117"/>
    </source>
</evidence>
<dbReference type="InterPro" id="IPR036291">
    <property type="entry name" value="NAD(P)-bd_dom_sf"/>
</dbReference>
<dbReference type="RefSeq" id="WP_147753418.1">
    <property type="nucleotide sequence ID" value="NZ_BPQG01000087.1"/>
</dbReference>
<sequence>MYAITGITGQVGGAAASRLLEVGARVRAIVRDVAKGDPWAERGCEVALAEMTDADALASAFADVDAVFVVIPPIFDPEPGFPEVRGVIAALSQALTQARPRRVVCLSTIGAQAAEPNLLSQLGLVERSLAMLPLPVAFLRAAWFMENAAGDVASARTGLIPSYLQPLDKPLPMVAVADIGRVAAEMLRERWVGRRVVELEGPVRVRPNEVAAAFAAALGHPVRMEAVPRAAWEATFRSAGARNPGPRARMIDGFNAGWIEFEAGQAGSTKGATGIDAVVRQLVARA</sequence>
<comment type="caution">
    <text evidence="2">The sequence shown here is derived from an EMBL/GenBank/DDBJ whole genome shotgun (WGS) entry which is preliminary data.</text>
</comment>
<dbReference type="InterPro" id="IPR051604">
    <property type="entry name" value="Ergot_Alk_Oxidoreductase"/>
</dbReference>
<feature type="domain" description="NmrA-like" evidence="1">
    <location>
        <begin position="3"/>
        <end position="231"/>
    </location>
</feature>
<evidence type="ECO:0000313" key="2">
    <source>
        <dbReference type="EMBL" id="GJD46705.1"/>
    </source>
</evidence>
<dbReference type="EMBL" id="BPQG01000087">
    <property type="protein sequence ID" value="GJD46705.1"/>
    <property type="molecule type" value="Genomic_DNA"/>
</dbReference>
<accession>A0ABQ4QPG2</accession>
<dbReference type="PANTHER" id="PTHR43162:SF1">
    <property type="entry name" value="PRESTALK A DIFFERENTIATION PROTEIN A"/>
    <property type="match status" value="1"/>
</dbReference>
<dbReference type="Gene3D" id="3.90.25.10">
    <property type="entry name" value="UDP-galactose 4-epimerase, domain 1"/>
    <property type="match status" value="1"/>
</dbReference>
<evidence type="ECO:0000259" key="1">
    <source>
        <dbReference type="Pfam" id="PF05368"/>
    </source>
</evidence>
<proteinExistence type="predicted"/>
<gene>
    <name evidence="2" type="ORF">AFCDBAGC_4589</name>
</gene>
<dbReference type="Pfam" id="PF05368">
    <property type="entry name" value="NmrA"/>
    <property type="match status" value="1"/>
</dbReference>
<dbReference type="Proteomes" id="UP001055117">
    <property type="component" value="Unassembled WGS sequence"/>
</dbReference>
<protein>
    <recommendedName>
        <fullName evidence="1">NmrA-like domain-containing protein</fullName>
    </recommendedName>
</protein>
<name>A0ABQ4QPG2_9HYPH</name>
<organism evidence="2 3">
    <name type="scientific">Methylobacterium cerastii</name>
    <dbReference type="NCBI Taxonomy" id="932741"/>
    <lineage>
        <taxon>Bacteria</taxon>
        <taxon>Pseudomonadati</taxon>
        <taxon>Pseudomonadota</taxon>
        <taxon>Alphaproteobacteria</taxon>
        <taxon>Hyphomicrobiales</taxon>
        <taxon>Methylobacteriaceae</taxon>
        <taxon>Methylobacterium</taxon>
    </lineage>
</organism>
<dbReference type="Gene3D" id="3.40.50.720">
    <property type="entry name" value="NAD(P)-binding Rossmann-like Domain"/>
    <property type="match status" value="1"/>
</dbReference>
<dbReference type="InterPro" id="IPR008030">
    <property type="entry name" value="NmrA-like"/>
</dbReference>
<dbReference type="SUPFAM" id="SSF51735">
    <property type="entry name" value="NAD(P)-binding Rossmann-fold domains"/>
    <property type="match status" value="1"/>
</dbReference>
<keyword evidence="3" id="KW-1185">Reference proteome</keyword>
<dbReference type="PANTHER" id="PTHR43162">
    <property type="match status" value="1"/>
</dbReference>
<reference evidence="2 3" key="1">
    <citation type="journal article" date="2021" name="Front. Microbiol.">
        <title>Comprehensive Comparative Genomics and Phenotyping of Methylobacterium Species.</title>
        <authorList>
            <person name="Alessa O."/>
            <person name="Ogura Y."/>
            <person name="Fujitani Y."/>
            <person name="Takami H."/>
            <person name="Hayashi T."/>
            <person name="Sahin N."/>
            <person name="Tani A."/>
        </authorList>
    </citation>
    <scope>NUCLEOTIDE SEQUENCE [LARGE SCALE GENOMIC DNA]</scope>
    <source>
        <strain evidence="2 3">DSM 23679</strain>
    </source>
</reference>